<dbReference type="EMBL" id="CM027688">
    <property type="protein sequence ID" value="KAG0518503.1"/>
    <property type="molecule type" value="Genomic_DNA"/>
</dbReference>
<proteinExistence type="predicted"/>
<name>A0A921U4Z8_SORBI</name>
<accession>A0A921U4Z8</accession>
<evidence type="ECO:0000313" key="2">
    <source>
        <dbReference type="Proteomes" id="UP000807115"/>
    </source>
</evidence>
<protein>
    <submittedName>
        <fullName evidence="1">Uncharacterized protein</fullName>
    </submittedName>
</protein>
<reference evidence="1" key="1">
    <citation type="journal article" date="2019" name="BMC Genomics">
        <title>A new reference genome for Sorghum bicolor reveals high levels of sequence similarity between sweet and grain genotypes: implications for the genetics of sugar metabolism.</title>
        <authorList>
            <person name="Cooper E.A."/>
            <person name="Brenton Z.W."/>
            <person name="Flinn B.S."/>
            <person name="Jenkins J."/>
            <person name="Shu S."/>
            <person name="Flowers D."/>
            <person name="Luo F."/>
            <person name="Wang Y."/>
            <person name="Xia P."/>
            <person name="Barry K."/>
            <person name="Daum C."/>
            <person name="Lipzen A."/>
            <person name="Yoshinaga Y."/>
            <person name="Schmutz J."/>
            <person name="Saski C."/>
            <person name="Vermerris W."/>
            <person name="Kresovich S."/>
        </authorList>
    </citation>
    <scope>NUCLEOTIDE SEQUENCE</scope>
</reference>
<dbReference type="AlphaFoldDB" id="A0A921U4Z8"/>
<gene>
    <name evidence="1" type="ORF">BDA96_09G181400</name>
</gene>
<sequence length="75" mass="7971">MLASACGGGRCCSVWRRDTMSASASSSSAAEENKQEARPIMHCKGVNDLDKVVLHEVRGSSAEVLVCHSRSICTC</sequence>
<reference evidence="1" key="2">
    <citation type="submission" date="2020-10" db="EMBL/GenBank/DDBJ databases">
        <authorList>
            <person name="Cooper E.A."/>
            <person name="Brenton Z.W."/>
            <person name="Flinn B.S."/>
            <person name="Jenkins J."/>
            <person name="Shu S."/>
            <person name="Flowers D."/>
            <person name="Luo F."/>
            <person name="Wang Y."/>
            <person name="Xia P."/>
            <person name="Barry K."/>
            <person name="Daum C."/>
            <person name="Lipzen A."/>
            <person name="Yoshinaga Y."/>
            <person name="Schmutz J."/>
            <person name="Saski C."/>
            <person name="Vermerris W."/>
            <person name="Kresovich S."/>
        </authorList>
    </citation>
    <scope>NUCLEOTIDE SEQUENCE</scope>
</reference>
<organism evidence="1 2">
    <name type="scientific">Sorghum bicolor</name>
    <name type="common">Sorghum</name>
    <name type="synonym">Sorghum vulgare</name>
    <dbReference type="NCBI Taxonomy" id="4558"/>
    <lineage>
        <taxon>Eukaryota</taxon>
        <taxon>Viridiplantae</taxon>
        <taxon>Streptophyta</taxon>
        <taxon>Embryophyta</taxon>
        <taxon>Tracheophyta</taxon>
        <taxon>Spermatophyta</taxon>
        <taxon>Magnoliopsida</taxon>
        <taxon>Liliopsida</taxon>
        <taxon>Poales</taxon>
        <taxon>Poaceae</taxon>
        <taxon>PACMAD clade</taxon>
        <taxon>Panicoideae</taxon>
        <taxon>Andropogonodae</taxon>
        <taxon>Andropogoneae</taxon>
        <taxon>Sorghinae</taxon>
        <taxon>Sorghum</taxon>
    </lineage>
</organism>
<evidence type="ECO:0000313" key="1">
    <source>
        <dbReference type="EMBL" id="KAG0518503.1"/>
    </source>
</evidence>
<comment type="caution">
    <text evidence="1">The sequence shown here is derived from an EMBL/GenBank/DDBJ whole genome shotgun (WGS) entry which is preliminary data.</text>
</comment>
<dbReference type="Proteomes" id="UP000807115">
    <property type="component" value="Chromosome 9"/>
</dbReference>